<dbReference type="GO" id="GO:0005524">
    <property type="term" value="F:ATP binding"/>
    <property type="evidence" value="ECO:0007669"/>
    <property type="project" value="UniProtKB-KW"/>
</dbReference>
<dbReference type="PANTHER" id="PTHR24220">
    <property type="entry name" value="IMPORT ATP-BINDING PROTEIN"/>
    <property type="match status" value="1"/>
</dbReference>
<evidence type="ECO:0000256" key="4">
    <source>
        <dbReference type="ARBA" id="ARBA00022475"/>
    </source>
</evidence>
<dbReference type="GO" id="GO:0016887">
    <property type="term" value="F:ATP hydrolysis activity"/>
    <property type="evidence" value="ECO:0007669"/>
    <property type="project" value="InterPro"/>
</dbReference>
<organism evidence="11">
    <name type="scientific">bioreactor metagenome</name>
    <dbReference type="NCBI Taxonomy" id="1076179"/>
    <lineage>
        <taxon>unclassified sequences</taxon>
        <taxon>metagenomes</taxon>
        <taxon>ecological metagenomes</taxon>
    </lineage>
</organism>
<dbReference type="PANTHER" id="PTHR24220:SF470">
    <property type="entry name" value="CELL DIVISION ATP-BINDING PROTEIN FTSE"/>
    <property type="match status" value="1"/>
</dbReference>
<feature type="domain" description="ABC transporter" evidence="10">
    <location>
        <begin position="2"/>
        <end position="227"/>
    </location>
</feature>
<keyword evidence="4" id="KW-1003">Cell membrane</keyword>
<evidence type="ECO:0000256" key="3">
    <source>
        <dbReference type="ARBA" id="ARBA00020019"/>
    </source>
</evidence>
<dbReference type="InterPro" id="IPR005286">
    <property type="entry name" value="Cell_div_FtsE"/>
</dbReference>
<name>A0A645CGG0_9ZZZZ</name>
<evidence type="ECO:0000256" key="9">
    <source>
        <dbReference type="ARBA" id="ARBA00023306"/>
    </source>
</evidence>
<comment type="caution">
    <text evidence="11">The sequence shown here is derived from an EMBL/GenBank/DDBJ whole genome shotgun (WGS) entry which is preliminary data.</text>
</comment>
<dbReference type="GO" id="GO:0005886">
    <property type="term" value="C:plasma membrane"/>
    <property type="evidence" value="ECO:0007669"/>
    <property type="project" value="UniProtKB-SubCell"/>
</dbReference>
<dbReference type="PROSITE" id="PS00211">
    <property type="entry name" value="ABC_TRANSPORTER_1"/>
    <property type="match status" value="1"/>
</dbReference>
<dbReference type="Gene3D" id="3.40.50.300">
    <property type="entry name" value="P-loop containing nucleotide triphosphate hydrolases"/>
    <property type="match status" value="1"/>
</dbReference>
<sequence length="227" mass="25537">MIEFSGVSKVYENGTKALEDINIKVEDGEFVFIVGPSGAGKSTLIKLLMKEEEPTEGRIVVGDSDLAKLRRRDVPYLRRRMGIVFQDFRLISELNVYDNIAFAMKVTNSSKNSIKRRVPYVLKLTNLAGKAKAYPNELSGGEQQRVALARALVNNPLMLIADEPTGNIDPKMSWEIMGLLNEINKRNTTVLVVTHEKNLVNAMKKRVIYIDSGRVTSDRMEGQYSDR</sequence>
<dbReference type="InterPro" id="IPR017871">
    <property type="entry name" value="ABC_transporter-like_CS"/>
</dbReference>
<dbReference type="InterPro" id="IPR027417">
    <property type="entry name" value="P-loop_NTPase"/>
</dbReference>
<proteinExistence type="inferred from homology"/>
<evidence type="ECO:0000256" key="2">
    <source>
        <dbReference type="ARBA" id="ARBA00005417"/>
    </source>
</evidence>
<dbReference type="SUPFAM" id="SSF52540">
    <property type="entry name" value="P-loop containing nucleoside triphosphate hydrolases"/>
    <property type="match status" value="1"/>
</dbReference>
<gene>
    <name evidence="11" type="primary">ftsE_25</name>
    <name evidence="11" type="ORF">SDC9_123032</name>
</gene>
<keyword evidence="9" id="KW-0131">Cell cycle</keyword>
<dbReference type="FunFam" id="3.40.50.300:FF:000056">
    <property type="entry name" value="Cell division ATP-binding protein FtsE"/>
    <property type="match status" value="1"/>
</dbReference>
<keyword evidence="7 11" id="KW-0067">ATP-binding</keyword>
<evidence type="ECO:0000256" key="8">
    <source>
        <dbReference type="ARBA" id="ARBA00023136"/>
    </source>
</evidence>
<dbReference type="SMART" id="SM00382">
    <property type="entry name" value="AAA"/>
    <property type="match status" value="1"/>
</dbReference>
<protein>
    <recommendedName>
        <fullName evidence="3">Cell division ATP-binding protein FtsE</fullName>
    </recommendedName>
</protein>
<evidence type="ECO:0000259" key="10">
    <source>
        <dbReference type="PROSITE" id="PS50893"/>
    </source>
</evidence>
<keyword evidence="8" id="KW-0472">Membrane</keyword>
<dbReference type="AlphaFoldDB" id="A0A645CGG0"/>
<evidence type="ECO:0000256" key="1">
    <source>
        <dbReference type="ARBA" id="ARBA00004202"/>
    </source>
</evidence>
<dbReference type="GO" id="GO:0051301">
    <property type="term" value="P:cell division"/>
    <property type="evidence" value="ECO:0007669"/>
    <property type="project" value="UniProtKB-KW"/>
</dbReference>
<dbReference type="InterPro" id="IPR003439">
    <property type="entry name" value="ABC_transporter-like_ATP-bd"/>
</dbReference>
<keyword evidence="5 11" id="KW-0132">Cell division</keyword>
<dbReference type="InterPro" id="IPR003593">
    <property type="entry name" value="AAA+_ATPase"/>
</dbReference>
<evidence type="ECO:0000313" key="11">
    <source>
        <dbReference type="EMBL" id="MPM76037.1"/>
    </source>
</evidence>
<dbReference type="NCBIfam" id="TIGR02673">
    <property type="entry name" value="FtsE"/>
    <property type="match status" value="1"/>
</dbReference>
<evidence type="ECO:0000256" key="6">
    <source>
        <dbReference type="ARBA" id="ARBA00022741"/>
    </source>
</evidence>
<comment type="similarity">
    <text evidence="2">Belongs to the ABC transporter superfamily.</text>
</comment>
<keyword evidence="6" id="KW-0547">Nucleotide-binding</keyword>
<comment type="subcellular location">
    <subcellularLocation>
        <location evidence="1">Cell membrane</location>
        <topology evidence="1">Peripheral membrane protein</topology>
    </subcellularLocation>
</comment>
<dbReference type="EMBL" id="VSSQ01027029">
    <property type="protein sequence ID" value="MPM76037.1"/>
    <property type="molecule type" value="Genomic_DNA"/>
</dbReference>
<evidence type="ECO:0000256" key="7">
    <source>
        <dbReference type="ARBA" id="ARBA00022840"/>
    </source>
</evidence>
<evidence type="ECO:0000256" key="5">
    <source>
        <dbReference type="ARBA" id="ARBA00022618"/>
    </source>
</evidence>
<dbReference type="Pfam" id="PF00005">
    <property type="entry name" value="ABC_tran"/>
    <property type="match status" value="1"/>
</dbReference>
<dbReference type="InterPro" id="IPR015854">
    <property type="entry name" value="ABC_transpr_LolD-like"/>
</dbReference>
<dbReference type="PROSITE" id="PS50893">
    <property type="entry name" value="ABC_TRANSPORTER_2"/>
    <property type="match status" value="1"/>
</dbReference>
<dbReference type="GO" id="GO:0022857">
    <property type="term" value="F:transmembrane transporter activity"/>
    <property type="evidence" value="ECO:0007669"/>
    <property type="project" value="TreeGrafter"/>
</dbReference>
<accession>A0A645CGG0</accession>
<reference evidence="11" key="1">
    <citation type="submission" date="2019-08" db="EMBL/GenBank/DDBJ databases">
        <authorList>
            <person name="Kucharzyk K."/>
            <person name="Murdoch R.W."/>
            <person name="Higgins S."/>
            <person name="Loffler F."/>
        </authorList>
    </citation>
    <scope>NUCLEOTIDE SEQUENCE</scope>
</reference>